<dbReference type="Proteomes" id="UP001428341">
    <property type="component" value="Unassembled WGS sequence"/>
</dbReference>
<organism evidence="4 5">
    <name type="scientific">Citrus x changshan-huyou</name>
    <dbReference type="NCBI Taxonomy" id="2935761"/>
    <lineage>
        <taxon>Eukaryota</taxon>
        <taxon>Viridiplantae</taxon>
        <taxon>Streptophyta</taxon>
        <taxon>Embryophyta</taxon>
        <taxon>Tracheophyta</taxon>
        <taxon>Spermatophyta</taxon>
        <taxon>Magnoliopsida</taxon>
        <taxon>eudicotyledons</taxon>
        <taxon>Gunneridae</taxon>
        <taxon>Pentapetalae</taxon>
        <taxon>rosids</taxon>
        <taxon>malvids</taxon>
        <taxon>Sapindales</taxon>
        <taxon>Rutaceae</taxon>
        <taxon>Aurantioideae</taxon>
        <taxon>Citrus</taxon>
    </lineage>
</organism>
<evidence type="ECO:0000256" key="3">
    <source>
        <dbReference type="ARBA" id="ARBA00022898"/>
    </source>
</evidence>
<proteinExistence type="inferred from homology"/>
<dbReference type="EMBL" id="JBCGBO010000007">
    <property type="protein sequence ID" value="KAK9188803.1"/>
    <property type="molecule type" value="Genomic_DNA"/>
</dbReference>
<evidence type="ECO:0000256" key="2">
    <source>
        <dbReference type="ARBA" id="ARBA00008639"/>
    </source>
</evidence>
<sequence>MKVQRLPNGKTKTAFAAIIMKKAFHSASGQLSNSPQGICNVRMSGEELMSRLLDRKWALTSPDSKIHQIKLFTTTEKHGGGPLGGISFLNNTCPFLGDDMIMRDEDRCFYVVRDDLLHPLVNGNKARKMDALLPLLEDHIVTDLVTCGGCQSAHATAVAVSCAERGLKSHLLLRGEQPQILTGYNLISTIYGKVTYVPRTHYAHRIEMLKSYANLVAGNNSDVVWCNEIFEASLTAQKSRASCLGQMDAHKGIDNCRKKVLIVNEGAGDAVALLDVSELAKGKILNIGNSDQTNEYLSQDHLLGRKRAIKFVVDAGTGTTAVGLGLGAICLGNTLSFHPVAAHSPLVLLFPRLPWEVTAIALADTIDGYKQQEKNLISEFKRLFGFLLKNSSLNEVDGEIVHWVERCRPRKFGNVLEGEIEACHRIAQLTGILVDPVYTLAAWEMATLLSDEKLKQDADVVMLHTGGTLGMFGLAQRYKSSFHSLKDGAFPSNR</sequence>
<dbReference type="GO" id="GO:0019148">
    <property type="term" value="F:D-cysteine desulfhydrase activity"/>
    <property type="evidence" value="ECO:0007669"/>
    <property type="project" value="TreeGrafter"/>
</dbReference>
<keyword evidence="5" id="KW-1185">Reference proteome</keyword>
<accession>A0AAP0LXF6</accession>
<dbReference type="AlphaFoldDB" id="A0AAP0LXF6"/>
<comment type="cofactor">
    <cofactor evidence="1">
        <name>pyridoxal 5'-phosphate</name>
        <dbReference type="ChEBI" id="CHEBI:597326"/>
    </cofactor>
</comment>
<protein>
    <recommendedName>
        <fullName evidence="6">Tryptophan synthase beta chain-like PALP domain-containing protein</fullName>
    </recommendedName>
</protein>
<dbReference type="SUPFAM" id="SSF53686">
    <property type="entry name" value="Tryptophan synthase beta subunit-like PLP-dependent enzymes"/>
    <property type="match status" value="1"/>
</dbReference>
<gene>
    <name evidence="4" type="ORF">WN944_020208</name>
</gene>
<name>A0AAP0LXF6_9ROSI</name>
<evidence type="ECO:0000313" key="5">
    <source>
        <dbReference type="Proteomes" id="UP001428341"/>
    </source>
</evidence>
<dbReference type="Gene3D" id="3.40.50.1100">
    <property type="match status" value="2"/>
</dbReference>
<dbReference type="InterPro" id="IPR036052">
    <property type="entry name" value="TrpB-like_PALP_sf"/>
</dbReference>
<evidence type="ECO:0008006" key="6">
    <source>
        <dbReference type="Google" id="ProtNLM"/>
    </source>
</evidence>
<evidence type="ECO:0000256" key="1">
    <source>
        <dbReference type="ARBA" id="ARBA00001933"/>
    </source>
</evidence>
<comment type="caution">
    <text evidence="4">The sequence shown here is derived from an EMBL/GenBank/DDBJ whole genome shotgun (WGS) entry which is preliminary data.</text>
</comment>
<comment type="similarity">
    <text evidence="2">Belongs to the ACC deaminase/D-cysteine desulfhydrase family.</text>
</comment>
<dbReference type="PANTHER" id="PTHR43780:SF7">
    <property type="entry name" value="D-CYSTEINE DESULFHYDRASE 2, MITOCHONDRIAL"/>
    <property type="match status" value="1"/>
</dbReference>
<reference evidence="4 5" key="1">
    <citation type="submission" date="2024-05" db="EMBL/GenBank/DDBJ databases">
        <title>Haplotype-resolved chromosome-level genome assembly of Huyou (Citrus changshanensis).</title>
        <authorList>
            <person name="Miao C."/>
            <person name="Chen W."/>
            <person name="Wu Y."/>
            <person name="Wang L."/>
            <person name="Zhao S."/>
            <person name="Grierson D."/>
            <person name="Xu C."/>
            <person name="Chen K."/>
        </authorList>
    </citation>
    <scope>NUCLEOTIDE SEQUENCE [LARGE SCALE GENOMIC DNA]</scope>
    <source>
        <strain evidence="4">01-14</strain>
        <tissue evidence="4">Leaf</tissue>
    </source>
</reference>
<keyword evidence="3" id="KW-0663">Pyridoxal phosphate</keyword>
<dbReference type="PANTHER" id="PTHR43780">
    <property type="entry name" value="1-AMINOCYCLOPROPANE-1-CARBOXYLATE DEAMINASE-RELATED"/>
    <property type="match status" value="1"/>
</dbReference>
<dbReference type="InterPro" id="IPR027278">
    <property type="entry name" value="ACCD_DCysDesulf"/>
</dbReference>
<evidence type="ECO:0000313" key="4">
    <source>
        <dbReference type="EMBL" id="KAK9188803.1"/>
    </source>
</evidence>